<dbReference type="InterPro" id="IPR010432">
    <property type="entry name" value="RDD"/>
</dbReference>
<evidence type="ECO:0000256" key="2">
    <source>
        <dbReference type="ARBA" id="ARBA00022475"/>
    </source>
</evidence>
<name>A0A5C6DX48_9BACT</name>
<comment type="subcellular location">
    <subcellularLocation>
        <location evidence="1">Cell membrane</location>
        <topology evidence="1">Multi-pass membrane protein</topology>
    </subcellularLocation>
</comment>
<protein>
    <submittedName>
        <fullName evidence="8">RDD family protein</fullName>
    </submittedName>
</protein>
<evidence type="ECO:0000256" key="5">
    <source>
        <dbReference type="ARBA" id="ARBA00023136"/>
    </source>
</evidence>
<dbReference type="PANTHER" id="PTHR36115">
    <property type="entry name" value="PROLINE-RICH ANTIGEN HOMOLOG-RELATED"/>
    <property type="match status" value="1"/>
</dbReference>
<gene>
    <name evidence="8" type="ORF">Poly41_22130</name>
</gene>
<keyword evidence="4 6" id="KW-1133">Transmembrane helix</keyword>
<proteinExistence type="predicted"/>
<dbReference type="Proteomes" id="UP000319143">
    <property type="component" value="Unassembled WGS sequence"/>
</dbReference>
<organism evidence="8 9">
    <name type="scientific">Novipirellula artificiosorum</name>
    <dbReference type="NCBI Taxonomy" id="2528016"/>
    <lineage>
        <taxon>Bacteria</taxon>
        <taxon>Pseudomonadati</taxon>
        <taxon>Planctomycetota</taxon>
        <taxon>Planctomycetia</taxon>
        <taxon>Pirellulales</taxon>
        <taxon>Pirellulaceae</taxon>
        <taxon>Novipirellula</taxon>
    </lineage>
</organism>
<accession>A0A5C6DX48</accession>
<feature type="transmembrane region" description="Helical" evidence="6">
    <location>
        <begin position="25"/>
        <end position="49"/>
    </location>
</feature>
<dbReference type="InterPro" id="IPR051791">
    <property type="entry name" value="Pra-immunoreactive"/>
</dbReference>
<evidence type="ECO:0000313" key="9">
    <source>
        <dbReference type="Proteomes" id="UP000319143"/>
    </source>
</evidence>
<dbReference type="EMBL" id="SJPV01000003">
    <property type="protein sequence ID" value="TWU39389.1"/>
    <property type="molecule type" value="Genomic_DNA"/>
</dbReference>
<dbReference type="OrthoDB" id="9793824at2"/>
<sequence>MTTDHSLGKGVYYDINDYPGFLRRLAVLVIDSLVLLAIGILLWMVIATFSMANNASYDPSGIFYLVWIVAVWIYLVPLKRSQLRTIAYRLLSLKIVTTRGERPSLFKMTFRMLMWMFGPFNLVIDLIWLGADTEQQSLRDCYVGTYVVRNTAEPIGEGPMHLTRYNAVGFSIAYPRAGRQQSTPQGVTRE</sequence>
<evidence type="ECO:0000256" key="6">
    <source>
        <dbReference type="SAM" id="Phobius"/>
    </source>
</evidence>
<dbReference type="GO" id="GO:0005886">
    <property type="term" value="C:plasma membrane"/>
    <property type="evidence" value="ECO:0007669"/>
    <property type="project" value="UniProtKB-SubCell"/>
</dbReference>
<evidence type="ECO:0000256" key="3">
    <source>
        <dbReference type="ARBA" id="ARBA00022692"/>
    </source>
</evidence>
<dbReference type="AlphaFoldDB" id="A0A5C6DX48"/>
<feature type="domain" description="RDD" evidence="7">
    <location>
        <begin position="18"/>
        <end position="143"/>
    </location>
</feature>
<comment type="caution">
    <text evidence="8">The sequence shown here is derived from an EMBL/GenBank/DDBJ whole genome shotgun (WGS) entry which is preliminary data.</text>
</comment>
<dbReference type="PANTHER" id="PTHR36115:SF6">
    <property type="entry name" value="PROLINE-RICH ANTIGEN HOMOLOG"/>
    <property type="match status" value="1"/>
</dbReference>
<evidence type="ECO:0000313" key="8">
    <source>
        <dbReference type="EMBL" id="TWU39389.1"/>
    </source>
</evidence>
<evidence type="ECO:0000259" key="7">
    <source>
        <dbReference type="Pfam" id="PF06271"/>
    </source>
</evidence>
<reference evidence="8 9" key="1">
    <citation type="submission" date="2019-02" db="EMBL/GenBank/DDBJ databases">
        <title>Deep-cultivation of Planctomycetes and their phenomic and genomic characterization uncovers novel biology.</title>
        <authorList>
            <person name="Wiegand S."/>
            <person name="Jogler M."/>
            <person name="Boedeker C."/>
            <person name="Pinto D."/>
            <person name="Vollmers J."/>
            <person name="Rivas-Marin E."/>
            <person name="Kohn T."/>
            <person name="Peeters S.H."/>
            <person name="Heuer A."/>
            <person name="Rast P."/>
            <person name="Oberbeckmann S."/>
            <person name="Bunk B."/>
            <person name="Jeske O."/>
            <person name="Meyerdierks A."/>
            <person name="Storesund J.E."/>
            <person name="Kallscheuer N."/>
            <person name="Luecker S."/>
            <person name="Lage O.M."/>
            <person name="Pohl T."/>
            <person name="Merkel B.J."/>
            <person name="Hornburger P."/>
            <person name="Mueller R.-W."/>
            <person name="Bruemmer F."/>
            <person name="Labrenz M."/>
            <person name="Spormann A.M."/>
            <person name="Op Den Camp H."/>
            <person name="Overmann J."/>
            <person name="Amann R."/>
            <person name="Jetten M.S.M."/>
            <person name="Mascher T."/>
            <person name="Medema M.H."/>
            <person name="Devos D.P."/>
            <person name="Kaster A.-K."/>
            <person name="Ovreas L."/>
            <person name="Rohde M."/>
            <person name="Galperin M.Y."/>
            <person name="Jogler C."/>
        </authorList>
    </citation>
    <scope>NUCLEOTIDE SEQUENCE [LARGE SCALE GENOMIC DNA]</scope>
    <source>
        <strain evidence="8 9">Poly41</strain>
    </source>
</reference>
<feature type="transmembrane region" description="Helical" evidence="6">
    <location>
        <begin position="61"/>
        <end position="78"/>
    </location>
</feature>
<keyword evidence="5 6" id="KW-0472">Membrane</keyword>
<evidence type="ECO:0000256" key="1">
    <source>
        <dbReference type="ARBA" id="ARBA00004651"/>
    </source>
</evidence>
<keyword evidence="3 6" id="KW-0812">Transmembrane</keyword>
<keyword evidence="9" id="KW-1185">Reference proteome</keyword>
<keyword evidence="2" id="KW-1003">Cell membrane</keyword>
<evidence type="ECO:0000256" key="4">
    <source>
        <dbReference type="ARBA" id="ARBA00022989"/>
    </source>
</evidence>
<dbReference type="Pfam" id="PF06271">
    <property type="entry name" value="RDD"/>
    <property type="match status" value="1"/>
</dbReference>
<dbReference type="RefSeq" id="WP_146526166.1">
    <property type="nucleotide sequence ID" value="NZ_SJPV01000003.1"/>
</dbReference>